<dbReference type="RefSeq" id="WP_331192110.1">
    <property type="nucleotide sequence ID" value="NZ_JAQSEO010000013.1"/>
</dbReference>
<accession>A0ABU7STU3</accession>
<gene>
    <name evidence="1" type="ORF">PS396_06775</name>
</gene>
<reference evidence="1 2" key="1">
    <citation type="submission" date="2023-02" db="EMBL/GenBank/DDBJ databases">
        <title>The predominant lactic acid bacteria and yeasts involved in the spontaneous fermentation of millet during the production of the traditional porridge Hausa koko in Ghana.</title>
        <authorList>
            <person name="Atter A."/>
            <person name="Diaz M."/>
        </authorList>
    </citation>
    <scope>NUCLEOTIDE SEQUENCE [LARGE SCALE GENOMIC DNA]</scope>
    <source>
        <strain evidence="1 2">FI11552</strain>
    </source>
</reference>
<comment type="caution">
    <text evidence="1">The sequence shown here is derived from an EMBL/GenBank/DDBJ whole genome shotgun (WGS) entry which is preliminary data.</text>
</comment>
<keyword evidence="2" id="KW-1185">Reference proteome</keyword>
<dbReference type="EMBL" id="JAQSFA010000015">
    <property type="protein sequence ID" value="MEE6701497.1"/>
    <property type="molecule type" value="Genomic_DNA"/>
</dbReference>
<evidence type="ECO:0000313" key="1">
    <source>
        <dbReference type="EMBL" id="MEE6701497.1"/>
    </source>
</evidence>
<name>A0ABU7STU3_9LACO</name>
<sequence length="153" mass="17522">MQTDLNLDIDCQATAHKVTQFLDKKLDHYLALSGKRRFDLKSPSIDGMPKAPAKGNASENRMLAIWFAEQVVDCVGCAMRNMTKESQKILLNRYSDQMLTYTIAQELSISSATYSRKQEQALCEFADRFEYQVVKHGIVKEVNDLHVYPRNDK</sequence>
<dbReference type="Proteomes" id="UP001335665">
    <property type="component" value="Unassembled WGS sequence"/>
</dbReference>
<dbReference type="InterPro" id="IPR006524">
    <property type="entry name" value="ArpU-like"/>
</dbReference>
<organism evidence="1 2">
    <name type="scientific">Limosilactobacillus pontis</name>
    <dbReference type="NCBI Taxonomy" id="35787"/>
    <lineage>
        <taxon>Bacteria</taxon>
        <taxon>Bacillati</taxon>
        <taxon>Bacillota</taxon>
        <taxon>Bacilli</taxon>
        <taxon>Lactobacillales</taxon>
        <taxon>Lactobacillaceae</taxon>
        <taxon>Limosilactobacillus</taxon>
    </lineage>
</organism>
<dbReference type="NCBIfam" id="TIGR01637">
    <property type="entry name" value="phage_arpU"/>
    <property type="match status" value="1"/>
</dbReference>
<evidence type="ECO:0000313" key="2">
    <source>
        <dbReference type="Proteomes" id="UP001335665"/>
    </source>
</evidence>
<protein>
    <submittedName>
        <fullName evidence="1">ArpU family transcriptional regulator</fullName>
    </submittedName>
</protein>
<proteinExistence type="predicted"/>